<reference evidence="16" key="1">
    <citation type="journal article" date="2014" name="Int. J. Syst. Evol. Microbiol.">
        <title>Complete genome sequence of Corynebacterium casei LMG S-19264T (=DSM 44701T), isolated from a smear-ripened cheese.</title>
        <authorList>
            <consortium name="US DOE Joint Genome Institute (JGI-PGF)"/>
            <person name="Walter F."/>
            <person name="Albersmeier A."/>
            <person name="Kalinowski J."/>
            <person name="Ruckert C."/>
        </authorList>
    </citation>
    <scope>NUCLEOTIDE SEQUENCE</scope>
    <source>
        <strain evidence="16">JCM 31311</strain>
    </source>
</reference>
<dbReference type="InterPro" id="IPR007644">
    <property type="entry name" value="RNA_pol_bsu_protrusion"/>
</dbReference>
<dbReference type="InterPro" id="IPR010243">
    <property type="entry name" value="RNA_pol_bsu_bac"/>
</dbReference>
<evidence type="ECO:0000313" key="16">
    <source>
        <dbReference type="EMBL" id="GGR24762.1"/>
    </source>
</evidence>
<feature type="domain" description="RNA polymerase Rpb2" evidence="11">
    <location>
        <begin position="1059"/>
        <end position="1134"/>
    </location>
</feature>
<dbReference type="GO" id="GO:0003899">
    <property type="term" value="F:DNA-directed RNA polymerase activity"/>
    <property type="evidence" value="ECO:0007669"/>
    <property type="project" value="UniProtKB-UniRule"/>
</dbReference>
<dbReference type="Gene3D" id="2.40.50.150">
    <property type="match status" value="1"/>
</dbReference>
<dbReference type="Proteomes" id="UP000603865">
    <property type="component" value="Unassembled WGS sequence"/>
</dbReference>
<dbReference type="AlphaFoldDB" id="A0A918CHW7"/>
<comment type="similarity">
    <text evidence="7 8">Belongs to the RNA polymerase beta chain family.</text>
</comment>
<comment type="subunit">
    <text evidence="5 7 9">The RNAP catalytic core consists of 2 alpha, 1 beta, 1 beta' and 1 omega subunit. When a sigma factor is associated with the core the holoenzyme is formed, which can initiate transcription.</text>
</comment>
<dbReference type="SUPFAM" id="SSF64484">
    <property type="entry name" value="beta and beta-prime subunits of DNA dependent RNA-polymerase"/>
    <property type="match status" value="1"/>
</dbReference>
<dbReference type="Gene3D" id="2.30.150.10">
    <property type="entry name" value="DNA-directed RNA polymerase, beta subunit, external 1 domain"/>
    <property type="match status" value="1"/>
</dbReference>
<comment type="function">
    <text evidence="7 9">DNA-dependent RNA polymerase catalyzes the transcription of DNA into RNA using the four ribonucleoside triphosphates as substrates.</text>
</comment>
<evidence type="ECO:0000256" key="7">
    <source>
        <dbReference type="HAMAP-Rule" id="MF_01321"/>
    </source>
</evidence>
<dbReference type="InterPro" id="IPR015712">
    <property type="entry name" value="DNA-dir_RNA_pol_su2"/>
</dbReference>
<reference evidence="16" key="2">
    <citation type="submission" date="2020-09" db="EMBL/GenBank/DDBJ databases">
        <authorList>
            <person name="Sun Q."/>
            <person name="Ohkuma M."/>
        </authorList>
    </citation>
    <scope>NUCLEOTIDE SEQUENCE</scope>
    <source>
        <strain evidence="16">JCM 31311</strain>
    </source>
</reference>
<dbReference type="CDD" id="cd00653">
    <property type="entry name" value="RNA_pol_B_RPB2"/>
    <property type="match status" value="1"/>
</dbReference>
<dbReference type="GO" id="GO:0006351">
    <property type="term" value="P:DNA-templated transcription"/>
    <property type="evidence" value="ECO:0007669"/>
    <property type="project" value="UniProtKB-UniRule"/>
</dbReference>
<dbReference type="Gene3D" id="2.40.270.10">
    <property type="entry name" value="DNA-directed RNA polymerase, subunit 2, domain 6"/>
    <property type="match status" value="1"/>
</dbReference>
<dbReference type="InterPro" id="IPR014724">
    <property type="entry name" value="RNA_pol_RPB2_OB-fold"/>
</dbReference>
<evidence type="ECO:0000256" key="5">
    <source>
        <dbReference type="ARBA" id="ARBA00025935"/>
    </source>
</evidence>
<dbReference type="Gene3D" id="3.90.1800.10">
    <property type="entry name" value="RNA polymerase alpha subunit dimerisation domain"/>
    <property type="match status" value="1"/>
</dbReference>
<keyword evidence="17" id="KW-1185">Reference proteome</keyword>
<evidence type="ECO:0000256" key="1">
    <source>
        <dbReference type="ARBA" id="ARBA00022478"/>
    </source>
</evidence>
<evidence type="ECO:0000256" key="3">
    <source>
        <dbReference type="ARBA" id="ARBA00022695"/>
    </source>
</evidence>
<dbReference type="RefSeq" id="WP_189092319.1">
    <property type="nucleotide sequence ID" value="NZ_BMQL01000034.1"/>
</dbReference>
<feature type="domain" description="DNA-directed RNA polymerase beta subunit external 1" evidence="15">
    <location>
        <begin position="491"/>
        <end position="556"/>
    </location>
</feature>
<dbReference type="GO" id="GO:0003677">
    <property type="term" value="F:DNA binding"/>
    <property type="evidence" value="ECO:0007669"/>
    <property type="project" value="UniProtKB-UniRule"/>
</dbReference>
<dbReference type="Gene3D" id="3.90.1110.10">
    <property type="entry name" value="RNA polymerase Rpb2, domain 2"/>
    <property type="match status" value="1"/>
</dbReference>
<feature type="domain" description="RNA polymerase beta subunit protrusion" evidence="13">
    <location>
        <begin position="20"/>
        <end position="398"/>
    </location>
</feature>
<comment type="caution">
    <text evidence="16">The sequence shown here is derived from an EMBL/GenBank/DDBJ whole genome shotgun (WGS) entry which is preliminary data.</text>
</comment>
<evidence type="ECO:0000259" key="15">
    <source>
        <dbReference type="Pfam" id="PF10385"/>
    </source>
</evidence>
<dbReference type="InterPro" id="IPR042107">
    <property type="entry name" value="DNA-dir_RNA_pol_bsu_ext_1_sf"/>
</dbReference>
<keyword evidence="1 7" id="KW-0240">DNA-directed RNA polymerase</keyword>
<keyword evidence="3 7" id="KW-0548">Nucleotidyltransferase</keyword>
<sequence>MKPRIERFGEIAEVIPLPDLTEIQVISFNTFLQEGRAIDKRENAGLESAFREIFPIDETEKGRSTGLVLDYLEYRLGEPEYTPEECREKDLTYDAPLYAKLQLIHKDSGLIKEDQVFLGDLPLMTKDGSFVINGADRVVISQIHRSPGVYFTSSYKGVRKMYTAAIIPMPKRGPWIELELNAGVLEMKVNKRKFPVSMLLRVLGYDDASIRALYTEFDANLELPEDKTAGMSADEALLRLFTVLRPGDPPKRDKALQYLFGLLADPKRYDLGDPGRFKMNTKLGTTRQDRTLLTFADGKFSDAGLIDTIRYLLALIQGLETLNVQNVDADGVITENTVPVGEDDIDHLGNRRVRTVGELLADQLRVGLGRMARGVRERMLLGNPDAATPTKLVNNRPIVAAMREFFGRSQLSQFKDQTNPLSDLRHKRRISALGPGGLTRERAGFDVRDVHRTHYGRICPIETPEGANIGLISSLSSYAKVNPLGFIMAPYRKVENGKVSDNVVYMTADIEDRHTIAQANSILNADGTFAEERVLARRKGDPNLQEPHEVDYMDVSPKQIVSINTSLIPFLEHDDANRALMGSNMQSQAVPLVRAESPAVGTGVEERVITDSGTSVVSDVTGTVTYVDARAIQITATEDAPAAGMVKGNVRTFDLVRFTRSNQGTNLDQHPIVELGETVQKGQVIADGPASDMGRLALGQNITIAIMPFDGFNFEDAICISDGLIRKDFYTSIHIEKDEVEARDTKLGPEKITRDIPGLSEAALRDLDEDGIIRVGAEVKPGDILVGKTSFKGESEPTPEERLLRSIFGEKAREVKDTSLRVQSGQGGIVVKTVRFRRGDEGVDLKPGVREMVRVYVAQKRQMQVGDKVANRHGNKGVVSKILPPEDMPYLEDGTPVDLVFNPLGVPSRMNLGQILETHLGEVARLTGQKFVTPVFDSVTEATIKEMLEVAAVERLQARKDAGLDIDKREQEVLDRAGKTGVILEPKGDYETAQRALSRTGKSILYDGRSGEPISGPVVVGTMYVMKLYHMVEDKLHARSTGPYSLITQQPLGGKAQFGGQRFGEMEVWALEAYGAAHVLQEMLTIKSDDIDGRDAAYQGIVKGDEVAASTIPESFKVLVKELHSLGLDVEVLDQSDKSVDIFEGMMPKR</sequence>
<evidence type="ECO:0000259" key="12">
    <source>
        <dbReference type="Pfam" id="PF04561"/>
    </source>
</evidence>
<dbReference type="Pfam" id="PF04563">
    <property type="entry name" value="RNA_pol_Rpb2_1"/>
    <property type="match status" value="1"/>
</dbReference>
<evidence type="ECO:0000259" key="13">
    <source>
        <dbReference type="Pfam" id="PF04563"/>
    </source>
</evidence>
<dbReference type="GO" id="GO:0032549">
    <property type="term" value="F:ribonucleoside binding"/>
    <property type="evidence" value="ECO:0007669"/>
    <property type="project" value="InterPro"/>
</dbReference>
<evidence type="ECO:0000259" key="14">
    <source>
        <dbReference type="Pfam" id="PF04565"/>
    </source>
</evidence>
<evidence type="ECO:0000259" key="10">
    <source>
        <dbReference type="Pfam" id="PF00562"/>
    </source>
</evidence>
<protein>
    <recommendedName>
        <fullName evidence="7 9">DNA-directed RNA polymerase subunit beta</fullName>
        <shortName evidence="7">RNAP subunit beta</shortName>
        <ecNumber evidence="7 9">2.7.7.6</ecNumber>
    </recommendedName>
    <alternativeName>
        <fullName evidence="7">RNA polymerase subunit beta</fullName>
    </alternativeName>
    <alternativeName>
        <fullName evidence="7">Transcriptase subunit beta</fullName>
    </alternativeName>
</protein>
<evidence type="ECO:0000313" key="17">
    <source>
        <dbReference type="Proteomes" id="UP000603865"/>
    </source>
</evidence>
<dbReference type="FunFam" id="3.90.1800.10:FF:000001">
    <property type="entry name" value="DNA-directed RNA polymerase subunit beta"/>
    <property type="match status" value="1"/>
</dbReference>
<dbReference type="PROSITE" id="PS01166">
    <property type="entry name" value="RNA_POL_BETA"/>
    <property type="match status" value="1"/>
</dbReference>
<dbReference type="InterPro" id="IPR007645">
    <property type="entry name" value="RNA_pol_Rpb2_3"/>
</dbReference>
<organism evidence="16 17">
    <name type="scientific">Deinococcus ruber</name>
    <dbReference type="NCBI Taxonomy" id="1848197"/>
    <lineage>
        <taxon>Bacteria</taxon>
        <taxon>Thermotogati</taxon>
        <taxon>Deinococcota</taxon>
        <taxon>Deinococci</taxon>
        <taxon>Deinococcales</taxon>
        <taxon>Deinococcaceae</taxon>
        <taxon>Deinococcus</taxon>
    </lineage>
</organism>
<dbReference type="Gene3D" id="3.90.1100.10">
    <property type="match status" value="1"/>
</dbReference>
<evidence type="ECO:0000256" key="9">
    <source>
        <dbReference type="RuleBase" id="RU363031"/>
    </source>
</evidence>
<dbReference type="NCBIfam" id="NF001616">
    <property type="entry name" value="PRK00405.1"/>
    <property type="match status" value="1"/>
</dbReference>
<gene>
    <name evidence="7 16" type="primary">rpoB</name>
    <name evidence="16" type="ORF">GCM10008957_40520</name>
</gene>
<dbReference type="HAMAP" id="MF_01321">
    <property type="entry name" value="RNApol_bact_RpoB"/>
    <property type="match status" value="1"/>
</dbReference>
<accession>A0A918CHW7</accession>
<dbReference type="InterPro" id="IPR007641">
    <property type="entry name" value="RNA_pol_Rpb2_7"/>
</dbReference>
<evidence type="ECO:0000256" key="2">
    <source>
        <dbReference type="ARBA" id="ARBA00022679"/>
    </source>
</evidence>
<evidence type="ECO:0000259" key="11">
    <source>
        <dbReference type="Pfam" id="PF04560"/>
    </source>
</evidence>
<dbReference type="Pfam" id="PF04560">
    <property type="entry name" value="RNA_pol_Rpb2_7"/>
    <property type="match status" value="1"/>
</dbReference>
<proteinExistence type="inferred from homology"/>
<dbReference type="Pfam" id="PF10385">
    <property type="entry name" value="RNA_pol_Rpb2_45"/>
    <property type="match status" value="1"/>
</dbReference>
<dbReference type="Pfam" id="PF00562">
    <property type="entry name" value="RNA_pol_Rpb2_6"/>
    <property type="match status" value="1"/>
</dbReference>
<evidence type="ECO:0000256" key="4">
    <source>
        <dbReference type="ARBA" id="ARBA00023163"/>
    </source>
</evidence>
<dbReference type="Gene3D" id="2.40.50.100">
    <property type="match status" value="1"/>
</dbReference>
<dbReference type="InterPro" id="IPR037033">
    <property type="entry name" value="DNA-dir_RNAP_su2_hyb_sf"/>
</dbReference>
<dbReference type="Pfam" id="PF04561">
    <property type="entry name" value="RNA_pol_Rpb2_2"/>
    <property type="match status" value="1"/>
</dbReference>
<dbReference type="EMBL" id="BMQL01000034">
    <property type="protein sequence ID" value="GGR24762.1"/>
    <property type="molecule type" value="Genomic_DNA"/>
</dbReference>
<dbReference type="InterPro" id="IPR019462">
    <property type="entry name" value="DNA-dir_RNA_pol_bsu_external_1"/>
</dbReference>
<feature type="domain" description="RNA polymerase Rpb2" evidence="14">
    <location>
        <begin position="413"/>
        <end position="481"/>
    </location>
</feature>
<evidence type="ECO:0000256" key="8">
    <source>
        <dbReference type="RuleBase" id="RU000434"/>
    </source>
</evidence>
<dbReference type="PANTHER" id="PTHR20856">
    <property type="entry name" value="DNA-DIRECTED RNA POLYMERASE I SUBUNIT 2"/>
    <property type="match status" value="1"/>
</dbReference>
<dbReference type="InterPro" id="IPR007120">
    <property type="entry name" value="DNA-dir_RNAP_su2_dom"/>
</dbReference>
<evidence type="ECO:0000256" key="6">
    <source>
        <dbReference type="ARBA" id="ARBA00048552"/>
    </source>
</evidence>
<feature type="domain" description="RNA polymerase Rpb2" evidence="12">
    <location>
        <begin position="145"/>
        <end position="295"/>
    </location>
</feature>
<feature type="domain" description="DNA-directed RNA polymerase subunit 2 hybrid-binding" evidence="10">
    <location>
        <begin position="618"/>
        <end position="1057"/>
    </location>
</feature>
<dbReference type="InterPro" id="IPR007121">
    <property type="entry name" value="RNA_pol_bsu_CS"/>
</dbReference>
<dbReference type="InterPro" id="IPR007642">
    <property type="entry name" value="RNA_pol_Rpb2_2"/>
</dbReference>
<dbReference type="EC" id="2.7.7.6" evidence="7 9"/>
<keyword evidence="2 7" id="KW-0808">Transferase</keyword>
<dbReference type="NCBIfam" id="TIGR02013">
    <property type="entry name" value="rpoB"/>
    <property type="match status" value="1"/>
</dbReference>
<dbReference type="InterPro" id="IPR037034">
    <property type="entry name" value="RNA_pol_Rpb2_2_sf"/>
</dbReference>
<dbReference type="GO" id="GO:0000428">
    <property type="term" value="C:DNA-directed RNA polymerase complex"/>
    <property type="evidence" value="ECO:0007669"/>
    <property type="project" value="UniProtKB-KW"/>
</dbReference>
<keyword evidence="4 7" id="KW-0804">Transcription</keyword>
<name>A0A918CHW7_9DEIO</name>
<comment type="catalytic activity">
    <reaction evidence="6 7 9">
        <text>RNA(n) + a ribonucleoside 5'-triphosphate = RNA(n+1) + diphosphate</text>
        <dbReference type="Rhea" id="RHEA:21248"/>
        <dbReference type="Rhea" id="RHEA-COMP:14527"/>
        <dbReference type="Rhea" id="RHEA-COMP:17342"/>
        <dbReference type="ChEBI" id="CHEBI:33019"/>
        <dbReference type="ChEBI" id="CHEBI:61557"/>
        <dbReference type="ChEBI" id="CHEBI:140395"/>
        <dbReference type="EC" id="2.7.7.6"/>
    </reaction>
</comment>
<dbReference type="Pfam" id="PF04565">
    <property type="entry name" value="RNA_pol_Rpb2_3"/>
    <property type="match status" value="1"/>
</dbReference>